<gene>
    <name evidence="1" type="ORF">EAI_02616</name>
</gene>
<keyword evidence="2" id="KW-1185">Reference proteome</keyword>
<reference evidence="1 2" key="1">
    <citation type="journal article" date="2010" name="Science">
        <title>Genomic comparison of the ants Camponotus floridanus and Harpegnathos saltator.</title>
        <authorList>
            <person name="Bonasio R."/>
            <person name="Zhang G."/>
            <person name="Ye C."/>
            <person name="Mutti N.S."/>
            <person name="Fang X."/>
            <person name="Qin N."/>
            <person name="Donahue G."/>
            <person name="Yang P."/>
            <person name="Li Q."/>
            <person name="Li C."/>
            <person name="Zhang P."/>
            <person name="Huang Z."/>
            <person name="Berger S.L."/>
            <person name="Reinberg D."/>
            <person name="Wang J."/>
            <person name="Liebig J."/>
        </authorList>
    </citation>
    <scope>NUCLEOTIDE SEQUENCE [LARGE SCALE GENOMIC DNA]</scope>
    <source>
        <strain evidence="1 2">R22 G/1</strain>
    </source>
</reference>
<sequence>DRRIEFCKLMMDLNDKDQGFSYNIVFSDECTFTLKGEVNRHNCRYWSDTNPRWMQEPRTQYPQKVNVWGGILNNSIV</sequence>
<dbReference type="Gene3D" id="3.30.420.10">
    <property type="entry name" value="Ribonuclease H-like superfamily/Ribonuclease H"/>
    <property type="match status" value="1"/>
</dbReference>
<accession>E2BAI2</accession>
<dbReference type="AlphaFoldDB" id="E2BAI2"/>
<dbReference type="PANTHER" id="PTHR47326">
    <property type="entry name" value="TRANSPOSABLE ELEMENT TC3 TRANSPOSASE-LIKE PROTEIN"/>
    <property type="match status" value="1"/>
</dbReference>
<protein>
    <recommendedName>
        <fullName evidence="3">Histone-lysine N-methyltransferase SETMAR</fullName>
    </recommendedName>
</protein>
<dbReference type="PANTHER" id="PTHR47326:SF1">
    <property type="entry name" value="HTH PSQ-TYPE DOMAIN-CONTAINING PROTEIN"/>
    <property type="match status" value="1"/>
</dbReference>
<evidence type="ECO:0000313" key="1">
    <source>
        <dbReference type="EMBL" id="EFN87298.1"/>
    </source>
</evidence>
<dbReference type="EMBL" id="GL446750">
    <property type="protein sequence ID" value="EFN87298.1"/>
    <property type="molecule type" value="Genomic_DNA"/>
</dbReference>
<dbReference type="Proteomes" id="UP000008237">
    <property type="component" value="Unassembled WGS sequence"/>
</dbReference>
<dbReference type="InParanoid" id="E2BAI2"/>
<name>E2BAI2_HARSA</name>
<dbReference type="STRING" id="610380.E2BAI2"/>
<proteinExistence type="predicted"/>
<feature type="non-terminal residue" evidence="1">
    <location>
        <position position="1"/>
    </location>
</feature>
<dbReference type="InterPro" id="IPR036397">
    <property type="entry name" value="RNaseH_sf"/>
</dbReference>
<feature type="non-terminal residue" evidence="1">
    <location>
        <position position="77"/>
    </location>
</feature>
<organism evidence="2">
    <name type="scientific">Harpegnathos saltator</name>
    <name type="common">Jerdon's jumping ant</name>
    <dbReference type="NCBI Taxonomy" id="610380"/>
    <lineage>
        <taxon>Eukaryota</taxon>
        <taxon>Metazoa</taxon>
        <taxon>Ecdysozoa</taxon>
        <taxon>Arthropoda</taxon>
        <taxon>Hexapoda</taxon>
        <taxon>Insecta</taxon>
        <taxon>Pterygota</taxon>
        <taxon>Neoptera</taxon>
        <taxon>Endopterygota</taxon>
        <taxon>Hymenoptera</taxon>
        <taxon>Apocrita</taxon>
        <taxon>Aculeata</taxon>
        <taxon>Formicoidea</taxon>
        <taxon>Formicidae</taxon>
        <taxon>Ponerinae</taxon>
        <taxon>Ponerini</taxon>
        <taxon>Harpegnathos</taxon>
    </lineage>
</organism>
<evidence type="ECO:0008006" key="3">
    <source>
        <dbReference type="Google" id="ProtNLM"/>
    </source>
</evidence>
<dbReference type="GO" id="GO:0003676">
    <property type="term" value="F:nucleic acid binding"/>
    <property type="evidence" value="ECO:0007669"/>
    <property type="project" value="InterPro"/>
</dbReference>
<evidence type="ECO:0000313" key="2">
    <source>
        <dbReference type="Proteomes" id="UP000008237"/>
    </source>
</evidence>
<dbReference type="OMA" id="MENMMAR"/>